<dbReference type="SUPFAM" id="SSF88713">
    <property type="entry name" value="Glycoside hydrolase/deacetylase"/>
    <property type="match status" value="1"/>
</dbReference>
<dbReference type="Pfam" id="PF01522">
    <property type="entry name" value="Polysacc_deac_1"/>
    <property type="match status" value="1"/>
</dbReference>
<organism evidence="2 3">
    <name type="scientific">Shewanella fodinae</name>
    <dbReference type="NCBI Taxonomy" id="552357"/>
    <lineage>
        <taxon>Bacteria</taxon>
        <taxon>Pseudomonadati</taxon>
        <taxon>Pseudomonadota</taxon>
        <taxon>Gammaproteobacteria</taxon>
        <taxon>Alteromonadales</taxon>
        <taxon>Shewanellaceae</taxon>
        <taxon>Shewanella</taxon>
    </lineage>
</organism>
<dbReference type="PROSITE" id="PS51677">
    <property type="entry name" value="NODB"/>
    <property type="match status" value="1"/>
</dbReference>
<dbReference type="OrthoDB" id="276604at2"/>
<keyword evidence="3" id="KW-1185">Reference proteome</keyword>
<name>A0A4R2FDV6_9GAMM</name>
<sequence length="239" mass="26554">MNKLRLFKRLGIGVVLFLLLCVALLLLSRSRDFQLFGKLVSHIDTAVHVVALTFDDGPSAQYTPDVLATLARYQVKATFFVTGREASQHSAMTKAIVAAGHQLGNHSWSHPRLVFRSYAVIANEIEQTDAVIREAGYLGPIYFRPPYGKKLLLLPWYLKQHQRVTVTWNVEADSDLGADADTIAQRVISEVKPGSIVLLHVMYASREASRAALPSIIEGLRAKGYRLVTMAELLQDSQP</sequence>
<dbReference type="InterPro" id="IPR002509">
    <property type="entry name" value="NODB_dom"/>
</dbReference>
<dbReference type="RefSeq" id="WP_133038859.1">
    <property type="nucleotide sequence ID" value="NZ_SLWF01000011.1"/>
</dbReference>
<feature type="domain" description="NodB homology" evidence="1">
    <location>
        <begin position="48"/>
        <end position="228"/>
    </location>
</feature>
<dbReference type="PANTHER" id="PTHR10587">
    <property type="entry name" value="GLYCOSYL TRANSFERASE-RELATED"/>
    <property type="match status" value="1"/>
</dbReference>
<evidence type="ECO:0000313" key="3">
    <source>
        <dbReference type="Proteomes" id="UP000294832"/>
    </source>
</evidence>
<dbReference type="InterPro" id="IPR011330">
    <property type="entry name" value="Glyco_hydro/deAcase_b/a-brl"/>
</dbReference>
<proteinExistence type="predicted"/>
<dbReference type="Gene3D" id="3.20.20.370">
    <property type="entry name" value="Glycoside hydrolase/deacetylase"/>
    <property type="match status" value="1"/>
</dbReference>
<dbReference type="InterPro" id="IPR050248">
    <property type="entry name" value="Polysacc_deacetylase_ArnD"/>
</dbReference>
<dbReference type="GO" id="GO:0005975">
    <property type="term" value="P:carbohydrate metabolic process"/>
    <property type="evidence" value="ECO:0007669"/>
    <property type="project" value="InterPro"/>
</dbReference>
<dbReference type="PANTHER" id="PTHR10587:SF125">
    <property type="entry name" value="POLYSACCHARIDE DEACETYLASE YHEN-RELATED"/>
    <property type="match status" value="1"/>
</dbReference>
<comment type="caution">
    <text evidence="2">The sequence shown here is derived from an EMBL/GenBank/DDBJ whole genome shotgun (WGS) entry which is preliminary data.</text>
</comment>
<evidence type="ECO:0000313" key="2">
    <source>
        <dbReference type="EMBL" id="TCN84645.1"/>
    </source>
</evidence>
<accession>A0A4R2FDV6</accession>
<dbReference type="EMBL" id="SLWF01000011">
    <property type="protein sequence ID" value="TCN84645.1"/>
    <property type="molecule type" value="Genomic_DNA"/>
</dbReference>
<dbReference type="AlphaFoldDB" id="A0A4R2FDV6"/>
<evidence type="ECO:0000259" key="1">
    <source>
        <dbReference type="PROSITE" id="PS51677"/>
    </source>
</evidence>
<protein>
    <submittedName>
        <fullName evidence="2">Peptidoglycan/xylan/chitin deacetylase (PgdA/CDA1 family)</fullName>
    </submittedName>
</protein>
<reference evidence="2 3" key="1">
    <citation type="submission" date="2019-03" db="EMBL/GenBank/DDBJ databases">
        <title>Freshwater and sediment microbial communities from various areas in North America, analyzing microbe dynamics in response to fracking.</title>
        <authorList>
            <person name="Lamendella R."/>
        </authorList>
    </citation>
    <scope>NUCLEOTIDE SEQUENCE [LARGE SCALE GENOMIC DNA]</scope>
    <source>
        <strain evidence="2 3">74A</strain>
    </source>
</reference>
<dbReference type="Proteomes" id="UP000294832">
    <property type="component" value="Unassembled WGS sequence"/>
</dbReference>
<gene>
    <name evidence="2" type="ORF">EDC91_11159</name>
</gene>
<dbReference type="GO" id="GO:0016810">
    <property type="term" value="F:hydrolase activity, acting on carbon-nitrogen (but not peptide) bonds"/>
    <property type="evidence" value="ECO:0007669"/>
    <property type="project" value="InterPro"/>
</dbReference>